<dbReference type="CDD" id="cd14557">
    <property type="entry name" value="R-PTPc-C-1"/>
    <property type="match status" value="1"/>
</dbReference>
<keyword evidence="3" id="KW-1003">Cell membrane</keyword>
<reference evidence="19" key="3">
    <citation type="submission" date="2025-09" db="UniProtKB">
        <authorList>
            <consortium name="Ensembl"/>
        </authorList>
    </citation>
    <scope>IDENTIFICATION</scope>
</reference>
<evidence type="ECO:0000256" key="11">
    <source>
        <dbReference type="ARBA" id="ARBA00023136"/>
    </source>
</evidence>
<evidence type="ECO:0000256" key="9">
    <source>
        <dbReference type="ARBA" id="ARBA00022912"/>
    </source>
</evidence>
<dbReference type="PROSITE" id="PS50056">
    <property type="entry name" value="TYR_PHOSPHATASE_2"/>
    <property type="match status" value="2"/>
</dbReference>
<evidence type="ECO:0000256" key="15">
    <source>
        <dbReference type="ARBA" id="ARBA00078812"/>
    </source>
</evidence>
<evidence type="ECO:0000256" key="13">
    <source>
        <dbReference type="ARBA" id="ARBA00061377"/>
    </source>
</evidence>
<evidence type="ECO:0000256" key="6">
    <source>
        <dbReference type="ARBA" id="ARBA00022729"/>
    </source>
</evidence>
<accession>A0A8C9UYE8</accession>
<keyword evidence="10" id="KW-1133">Transmembrane helix</keyword>
<keyword evidence="11" id="KW-0472">Membrane</keyword>
<comment type="subcellular location">
    <subcellularLocation>
        <location evidence="1">Cell membrane</location>
        <topology evidence="1">Single-pass type I membrane protein</topology>
    </subcellularLocation>
</comment>
<dbReference type="GO" id="GO:0004725">
    <property type="term" value="F:protein tyrosine phosphatase activity"/>
    <property type="evidence" value="ECO:0007669"/>
    <property type="project" value="UniProtKB-EC"/>
</dbReference>
<dbReference type="InterPro" id="IPR029021">
    <property type="entry name" value="Prot-tyrosine_phosphatase-like"/>
</dbReference>
<dbReference type="PROSITE" id="PS50055">
    <property type="entry name" value="TYR_PHOSPHATASE_PTP"/>
    <property type="match status" value="2"/>
</dbReference>
<dbReference type="Proteomes" id="UP000694397">
    <property type="component" value="Chromosome 9"/>
</dbReference>
<evidence type="ECO:0000256" key="8">
    <source>
        <dbReference type="ARBA" id="ARBA00022801"/>
    </source>
</evidence>
<keyword evidence="9" id="KW-0904">Protein phosphatase</keyword>
<name>A0A8C9UYE8_SCLFO</name>
<protein>
    <recommendedName>
        <fullName evidence="14">Receptor-type tyrosine-protein phosphatase C</fullName>
        <ecNumber evidence="2">3.1.3.48</ecNumber>
    </recommendedName>
    <alternativeName>
        <fullName evidence="15">Leukocyte common antigen</fullName>
    </alternativeName>
</protein>
<feature type="compositionally biased region" description="Polar residues" evidence="16">
    <location>
        <begin position="683"/>
        <end position="693"/>
    </location>
</feature>
<keyword evidence="12" id="KW-0325">Glycoprotein</keyword>
<evidence type="ECO:0000256" key="3">
    <source>
        <dbReference type="ARBA" id="ARBA00022475"/>
    </source>
</evidence>
<dbReference type="PANTHER" id="PTHR19134:SF539">
    <property type="entry name" value="RECEPTOR-TYPE TYROSINE-PROTEIN PHOSPHATASE C"/>
    <property type="match status" value="1"/>
</dbReference>
<gene>
    <name evidence="19" type="primary">PTPRC</name>
</gene>
<proteinExistence type="inferred from homology"/>
<sequence length="744" mass="86190">SLNLFLQIGLDTSIVFKSIFKNKVFHTLFCHLNAEFSLVQFINFCIVCFTATMMMRDIRSPTVIEENTLMNVEPIGADLLLETYKRKIADEGRLFLAEFQSIPRVFSKFHIKDARKASNQIKNRYVDILPYDYNRVRLSTSTDGSDYINASFIDGYKEPKKYIAAQGPKNETVVDFWRMVWEQQSSVIVMVTRCEEGNRNKCAQYWPSMDRETEIFEDFVVKISTEDHFPDYVIRHLTITNREKSLEREVTHIQFTSWPDHGVPGEPHLLLKLRRRVNAFKNLFSGPIVVHCSAGVGRTGTYIGIDAMMEGLEAEGRMDIYGYVVKLRRQRCLMVQVEAQYILIHQALIEYTQFGETEIHLSELHSTLNTLKQKDLGSETTLLEMEFQRLPKYKNWRTCNTATSEENKKKNRYSRLVPFDYNRVLVKLEDEASRESDQEDEDYSTDEDDEDFTKYINASYIDGYWGPRCLIAAQGPLPDTRADFWQMIFQKKAKALVMLTDCMENGKEFCSPYWGDEKMVFEDIEVEMKDSNSCPAYETRCIEIRHTKRKESRKVYQYHFPRWTEQHLPENPRDLVDMIKSMKQKFEYDKMRPERNMPVVVHCNDGSTRTGLFCALWNVLESADTEKLMDIFQVVKALRKERPGMMLSFEQYQFLYNAVEQTYPTQNGEVKQNHSAAGGIQEGDTNPKASEQAEQGVPSAGARTEGGGKAESQAAGRGRSQSPPRPPRTPRRLRKRKGSPTVPM</sequence>
<dbReference type="FunFam" id="3.90.190.10:FF:000033">
    <property type="entry name" value="receptor-type tyrosine-protein phosphatase C isoform X1"/>
    <property type="match status" value="1"/>
</dbReference>
<dbReference type="Ensembl" id="ENSSFOT00015005703.2">
    <property type="protein sequence ID" value="ENSSFOP00015005610.2"/>
    <property type="gene ID" value="ENSSFOG00015003517.2"/>
</dbReference>
<evidence type="ECO:0000313" key="19">
    <source>
        <dbReference type="Ensembl" id="ENSSFOP00015005610.2"/>
    </source>
</evidence>
<feature type="domain" description="Tyrosine-protein phosphatase" evidence="17">
    <location>
        <begin position="95"/>
        <end position="351"/>
    </location>
</feature>
<feature type="domain" description="Tyrosine specific protein phosphatases" evidence="18">
    <location>
        <begin position="271"/>
        <end position="342"/>
    </location>
</feature>
<dbReference type="FunFam" id="3.90.190.10:FF:000042">
    <property type="entry name" value="receptor-type tyrosine-protein phosphatase C isoform X1"/>
    <property type="match status" value="1"/>
</dbReference>
<evidence type="ECO:0000256" key="10">
    <source>
        <dbReference type="ARBA" id="ARBA00022989"/>
    </source>
</evidence>
<dbReference type="OrthoDB" id="5794147at2759"/>
<dbReference type="PROSITE" id="PS00383">
    <property type="entry name" value="TYR_PHOSPHATASE_1"/>
    <property type="match status" value="2"/>
</dbReference>
<evidence type="ECO:0000256" key="12">
    <source>
        <dbReference type="ARBA" id="ARBA00023180"/>
    </source>
</evidence>
<evidence type="ECO:0000256" key="1">
    <source>
        <dbReference type="ARBA" id="ARBA00004251"/>
    </source>
</evidence>
<dbReference type="AlphaFoldDB" id="A0A8C9UYE8"/>
<dbReference type="SUPFAM" id="SSF52799">
    <property type="entry name" value="(Phosphotyrosine protein) phosphatases II"/>
    <property type="match status" value="2"/>
</dbReference>
<dbReference type="InterPro" id="IPR050348">
    <property type="entry name" value="Protein-Tyr_Phosphatase"/>
</dbReference>
<reference evidence="19 20" key="1">
    <citation type="submission" date="2019-04" db="EMBL/GenBank/DDBJ databases">
        <authorList>
            <consortium name="Wellcome Sanger Institute Data Sharing"/>
        </authorList>
    </citation>
    <scope>NUCLEOTIDE SEQUENCE [LARGE SCALE GENOMIC DNA]</scope>
</reference>
<evidence type="ECO:0000256" key="5">
    <source>
        <dbReference type="ARBA" id="ARBA00022692"/>
    </source>
</evidence>
<evidence type="ECO:0000256" key="16">
    <source>
        <dbReference type="SAM" id="MobiDB-lite"/>
    </source>
</evidence>
<feature type="region of interest" description="Disordered" evidence="16">
    <location>
        <begin position="669"/>
        <end position="744"/>
    </location>
</feature>
<feature type="domain" description="Tyrosine-protein phosphatase" evidence="17">
    <location>
        <begin position="383"/>
        <end position="662"/>
    </location>
</feature>
<dbReference type="CDD" id="cd14558">
    <property type="entry name" value="R-PTP-C-2"/>
    <property type="match status" value="1"/>
</dbReference>
<feature type="domain" description="Tyrosine specific protein phosphatases" evidence="18">
    <location>
        <begin position="573"/>
        <end position="653"/>
    </location>
</feature>
<evidence type="ECO:0000256" key="14">
    <source>
        <dbReference type="ARBA" id="ARBA00073601"/>
    </source>
</evidence>
<dbReference type="EC" id="3.1.3.48" evidence="2"/>
<comment type="similarity">
    <text evidence="13">Belongs to the protein-tyrosine phosphatase family. Receptor class 1/6 subfamily.</text>
</comment>
<evidence type="ECO:0000256" key="4">
    <source>
        <dbReference type="ARBA" id="ARBA00022553"/>
    </source>
</evidence>
<dbReference type="SMART" id="SM00194">
    <property type="entry name" value="PTPc"/>
    <property type="match status" value="2"/>
</dbReference>
<keyword evidence="6" id="KW-0732">Signal</keyword>
<organism evidence="19 20">
    <name type="scientific">Scleropages formosus</name>
    <name type="common">Asian bonytongue</name>
    <name type="synonym">Osteoglossum formosum</name>
    <dbReference type="NCBI Taxonomy" id="113540"/>
    <lineage>
        <taxon>Eukaryota</taxon>
        <taxon>Metazoa</taxon>
        <taxon>Chordata</taxon>
        <taxon>Craniata</taxon>
        <taxon>Vertebrata</taxon>
        <taxon>Euteleostomi</taxon>
        <taxon>Actinopterygii</taxon>
        <taxon>Neopterygii</taxon>
        <taxon>Teleostei</taxon>
        <taxon>Osteoglossocephala</taxon>
        <taxon>Osteoglossomorpha</taxon>
        <taxon>Osteoglossiformes</taxon>
        <taxon>Osteoglossidae</taxon>
        <taxon>Scleropages</taxon>
    </lineage>
</organism>
<evidence type="ECO:0000313" key="20">
    <source>
        <dbReference type="Proteomes" id="UP000694397"/>
    </source>
</evidence>
<dbReference type="InterPro" id="IPR000387">
    <property type="entry name" value="Tyr_Pase_dom"/>
</dbReference>
<dbReference type="InterPro" id="IPR003595">
    <property type="entry name" value="Tyr_Pase_cat"/>
</dbReference>
<dbReference type="PANTHER" id="PTHR19134">
    <property type="entry name" value="RECEPTOR-TYPE TYROSINE-PROTEIN PHOSPHATASE"/>
    <property type="match status" value="1"/>
</dbReference>
<evidence type="ECO:0000259" key="18">
    <source>
        <dbReference type="PROSITE" id="PS50056"/>
    </source>
</evidence>
<keyword evidence="4" id="KW-0597">Phosphoprotein</keyword>
<dbReference type="Gene3D" id="3.90.190.10">
    <property type="entry name" value="Protein tyrosine phosphatase superfamily"/>
    <property type="match status" value="2"/>
</dbReference>
<evidence type="ECO:0000256" key="2">
    <source>
        <dbReference type="ARBA" id="ARBA00013064"/>
    </source>
</evidence>
<dbReference type="SMART" id="SM00404">
    <property type="entry name" value="PTPc_motif"/>
    <property type="match status" value="2"/>
</dbReference>
<keyword evidence="8" id="KW-0378">Hydrolase</keyword>
<dbReference type="Pfam" id="PF00102">
    <property type="entry name" value="Y_phosphatase"/>
    <property type="match status" value="2"/>
</dbReference>
<reference evidence="19" key="2">
    <citation type="submission" date="2025-08" db="UniProtKB">
        <authorList>
            <consortium name="Ensembl"/>
        </authorList>
    </citation>
    <scope>IDENTIFICATION</scope>
</reference>
<dbReference type="PRINTS" id="PR00700">
    <property type="entry name" value="PRTYPHPHTASE"/>
</dbReference>
<dbReference type="GeneTree" id="ENSGT00940000159457"/>
<evidence type="ECO:0000259" key="17">
    <source>
        <dbReference type="PROSITE" id="PS50055"/>
    </source>
</evidence>
<dbReference type="InterPro" id="IPR016130">
    <property type="entry name" value="Tyr_Pase_AS"/>
</dbReference>
<evidence type="ECO:0000256" key="7">
    <source>
        <dbReference type="ARBA" id="ARBA00022737"/>
    </source>
</evidence>
<keyword evidence="20" id="KW-1185">Reference proteome</keyword>
<dbReference type="GO" id="GO:0005886">
    <property type="term" value="C:plasma membrane"/>
    <property type="evidence" value="ECO:0007669"/>
    <property type="project" value="UniProtKB-SubCell"/>
</dbReference>
<keyword evidence="5" id="KW-0812">Transmembrane</keyword>
<dbReference type="InterPro" id="IPR000242">
    <property type="entry name" value="PTP_cat"/>
</dbReference>
<keyword evidence="7" id="KW-0677">Repeat</keyword>
<feature type="compositionally biased region" description="Basic residues" evidence="16">
    <location>
        <begin position="728"/>
        <end position="738"/>
    </location>
</feature>